<dbReference type="EMBL" id="JBHSHE010000082">
    <property type="protein sequence ID" value="MFC4717754.1"/>
    <property type="molecule type" value="Genomic_DNA"/>
</dbReference>
<evidence type="ECO:0000313" key="2">
    <source>
        <dbReference type="Proteomes" id="UP001595884"/>
    </source>
</evidence>
<dbReference type="RefSeq" id="WP_346058777.1">
    <property type="nucleotide sequence ID" value="NZ_BAAAVQ010000005.1"/>
</dbReference>
<name>A0ABV9MRS9_9MICC</name>
<keyword evidence="2" id="KW-1185">Reference proteome</keyword>
<organism evidence="1 2">
    <name type="scientific">Glutamicibacter bergerei</name>
    <dbReference type="NCBI Taxonomy" id="256702"/>
    <lineage>
        <taxon>Bacteria</taxon>
        <taxon>Bacillati</taxon>
        <taxon>Actinomycetota</taxon>
        <taxon>Actinomycetes</taxon>
        <taxon>Micrococcales</taxon>
        <taxon>Micrococcaceae</taxon>
        <taxon>Glutamicibacter</taxon>
    </lineage>
</organism>
<comment type="caution">
    <text evidence="1">The sequence shown here is derived from an EMBL/GenBank/DDBJ whole genome shotgun (WGS) entry which is preliminary data.</text>
</comment>
<dbReference type="Proteomes" id="UP001595884">
    <property type="component" value="Unassembled WGS sequence"/>
</dbReference>
<accession>A0ABV9MRS9</accession>
<reference evidence="2" key="1">
    <citation type="journal article" date="2019" name="Int. J. Syst. Evol. Microbiol.">
        <title>The Global Catalogue of Microorganisms (GCM) 10K type strain sequencing project: providing services to taxonomists for standard genome sequencing and annotation.</title>
        <authorList>
            <consortium name="The Broad Institute Genomics Platform"/>
            <consortium name="The Broad Institute Genome Sequencing Center for Infectious Disease"/>
            <person name="Wu L."/>
            <person name="Ma J."/>
        </authorList>
    </citation>
    <scope>NUCLEOTIDE SEQUENCE [LARGE SCALE GENOMIC DNA]</scope>
    <source>
        <strain evidence="2">CGMCC 1.12849</strain>
    </source>
</reference>
<sequence>MFFKAVDRKATKNEIRDALLLLATDNGEDLSKARADKLANNFKKGHYDPDLMRIIHYSDPVGEEATACVDADQPWHELCRNCADVAPFHPNAVRRIREKVTA</sequence>
<gene>
    <name evidence="1" type="ORF">ACFO7V_16655</name>
</gene>
<evidence type="ECO:0000313" key="1">
    <source>
        <dbReference type="EMBL" id="MFC4717754.1"/>
    </source>
</evidence>
<proteinExistence type="predicted"/>
<protein>
    <submittedName>
        <fullName evidence="1">Uncharacterized protein</fullName>
    </submittedName>
</protein>